<dbReference type="EMBL" id="BK016067">
    <property type="protein sequence ID" value="DAF92474.1"/>
    <property type="molecule type" value="Genomic_DNA"/>
</dbReference>
<proteinExistence type="predicted"/>
<organism evidence="1">
    <name type="scientific">Siphoviridae sp. ctkhg5</name>
    <dbReference type="NCBI Taxonomy" id="2825643"/>
    <lineage>
        <taxon>Viruses</taxon>
        <taxon>Duplodnaviria</taxon>
        <taxon>Heunggongvirae</taxon>
        <taxon>Uroviricota</taxon>
        <taxon>Caudoviricetes</taxon>
    </lineage>
</organism>
<sequence length="95" mass="9981">MGDVSFEPVQINKAAIQEIFKSPAMQSLVKERTAEIAATANGKVASNRSPKSRNSGNAFTATVKVGRGTAFGVVKPVSFEGRHAASNGALDEFLD</sequence>
<accession>A0A8S5UDK2</accession>
<protein>
    <submittedName>
        <fullName evidence="1">Uncharacterized protein</fullName>
    </submittedName>
</protein>
<name>A0A8S5UDK2_9CAUD</name>
<evidence type="ECO:0000313" key="1">
    <source>
        <dbReference type="EMBL" id="DAF92474.1"/>
    </source>
</evidence>
<reference evidence="1" key="1">
    <citation type="journal article" date="2021" name="Proc. Natl. Acad. Sci. U.S.A.">
        <title>A Catalog of Tens of Thousands of Viruses from Human Metagenomes Reveals Hidden Associations with Chronic Diseases.</title>
        <authorList>
            <person name="Tisza M.J."/>
            <person name="Buck C.B."/>
        </authorList>
    </citation>
    <scope>NUCLEOTIDE SEQUENCE</scope>
    <source>
        <strain evidence="1">Ctkhg5</strain>
    </source>
</reference>